<dbReference type="Gene3D" id="2.60.60.30">
    <property type="entry name" value="sav2460 like domains"/>
    <property type="match status" value="2"/>
</dbReference>
<name>A0ABW1YF84_9DEIO</name>
<dbReference type="RefSeq" id="WP_380083898.1">
    <property type="nucleotide sequence ID" value="NZ_JBHSWD010000002.1"/>
</dbReference>
<protein>
    <submittedName>
        <fullName evidence="3">TerD family protein</fullName>
    </submittedName>
</protein>
<dbReference type="EMBL" id="JBHSWD010000002">
    <property type="protein sequence ID" value="MFC6592776.1"/>
    <property type="molecule type" value="Genomic_DNA"/>
</dbReference>
<dbReference type="CDD" id="cd06974">
    <property type="entry name" value="TerD_like"/>
    <property type="match status" value="2"/>
</dbReference>
<evidence type="ECO:0000313" key="4">
    <source>
        <dbReference type="Proteomes" id="UP001596297"/>
    </source>
</evidence>
<keyword evidence="4" id="KW-1185">Reference proteome</keyword>
<evidence type="ECO:0000256" key="1">
    <source>
        <dbReference type="SAM" id="MobiDB-lite"/>
    </source>
</evidence>
<evidence type="ECO:0000313" key="3">
    <source>
        <dbReference type="EMBL" id="MFC6592776.1"/>
    </source>
</evidence>
<dbReference type="PIRSF" id="PIRSF037118">
    <property type="entry name" value="Tellurite_resistance_TerA"/>
    <property type="match status" value="1"/>
</dbReference>
<proteinExistence type="predicted"/>
<dbReference type="InterPro" id="IPR003325">
    <property type="entry name" value="TerD"/>
</dbReference>
<dbReference type="PANTHER" id="PTHR32097:SF3">
    <property type="entry name" value="TELLURITE RESISTANCE PROTEIN"/>
    <property type="match status" value="1"/>
</dbReference>
<comment type="caution">
    <text evidence="3">The sequence shown here is derived from an EMBL/GenBank/DDBJ whole genome shotgun (WGS) entry which is preliminary data.</text>
</comment>
<accession>A0ABW1YF84</accession>
<dbReference type="Proteomes" id="UP001596297">
    <property type="component" value="Unassembled WGS sequence"/>
</dbReference>
<reference evidence="4" key="1">
    <citation type="journal article" date="2019" name="Int. J. Syst. Evol. Microbiol.">
        <title>The Global Catalogue of Microorganisms (GCM) 10K type strain sequencing project: providing services to taxonomists for standard genome sequencing and annotation.</title>
        <authorList>
            <consortium name="The Broad Institute Genomics Platform"/>
            <consortium name="The Broad Institute Genome Sequencing Center for Infectious Disease"/>
            <person name="Wu L."/>
            <person name="Ma J."/>
        </authorList>
    </citation>
    <scope>NUCLEOTIDE SEQUENCE [LARGE SCALE GENOMIC DNA]</scope>
    <source>
        <strain evidence="4">CGMCC 1.15772</strain>
    </source>
</reference>
<feature type="compositionally biased region" description="Pro residues" evidence="1">
    <location>
        <begin position="178"/>
        <end position="204"/>
    </location>
</feature>
<dbReference type="SUPFAM" id="SSF101447">
    <property type="entry name" value="Formin homology 2 domain (FH2 domain)"/>
    <property type="match status" value="1"/>
</dbReference>
<feature type="region of interest" description="Disordered" evidence="1">
    <location>
        <begin position="173"/>
        <end position="208"/>
    </location>
</feature>
<evidence type="ECO:0000259" key="2">
    <source>
        <dbReference type="Pfam" id="PF02342"/>
    </source>
</evidence>
<dbReference type="InterPro" id="IPR017115">
    <property type="entry name" value="Tellurite_resistance_TerA"/>
</dbReference>
<dbReference type="InterPro" id="IPR051324">
    <property type="entry name" value="Stress/Tellurium_Resist"/>
</dbReference>
<dbReference type="Pfam" id="PF02342">
    <property type="entry name" value="TerD"/>
    <property type="match status" value="1"/>
</dbReference>
<sequence length="360" mass="39082">MQTFQTGQKSQLAQLPGYQAGQRLTLSARVTGPGDYDLILFGLDAAGKLTDDRYMIFYNQPRSPEGAIESVTGPRGERSFTVDLGRLPPSIQRLSLAATTDQGHFGQIDHAEMTLMGPGPLAGYRVTGRDFTSERAIMLFDLYFKDVWRAGAVGQGFSGGLAALVRHYGGEVADSPLSNPPQRPPAPPPSPPPPPPPPPAPPQPASSVNLNKVTLDKPGQSARLSLRKGEAVQPVRINLNWDRAGRYGRAADLDLGCMYVMNDGDMGVIQALGNHYGSDRFEPYIMLDKDDRTGEDQDGENLTIHRPELIHTVLIFAFIYEGTSDFTHVNGRLTLQNPGAAKFWCNSATRICAAPSARLP</sequence>
<feature type="domain" description="TerD" evidence="2">
    <location>
        <begin position="4"/>
        <end position="168"/>
    </location>
</feature>
<gene>
    <name evidence="3" type="ORF">ACFP81_12730</name>
</gene>
<dbReference type="PANTHER" id="PTHR32097">
    <property type="entry name" value="CAMP-BINDING PROTEIN 1-RELATED"/>
    <property type="match status" value="1"/>
</dbReference>
<organism evidence="3 4">
    <name type="scientific">Deinococcus lacus</name>
    <dbReference type="NCBI Taxonomy" id="392561"/>
    <lineage>
        <taxon>Bacteria</taxon>
        <taxon>Thermotogati</taxon>
        <taxon>Deinococcota</taxon>
        <taxon>Deinococci</taxon>
        <taxon>Deinococcales</taxon>
        <taxon>Deinococcaceae</taxon>
        <taxon>Deinococcus</taxon>
    </lineage>
</organism>